<protein>
    <submittedName>
        <fullName evidence="3">Protein SMALL AUXIN UP-REGULATED RNA 16-like</fullName>
    </submittedName>
</protein>
<accession>A0ABM4WP02</accession>
<dbReference type="PANTHER" id="PTHR31929">
    <property type="entry name" value="SAUR-LIKE AUXIN-RESPONSIVE PROTEIN FAMILY-RELATED"/>
    <property type="match status" value="1"/>
</dbReference>
<dbReference type="InterPro" id="IPR003676">
    <property type="entry name" value="SAUR_fam"/>
</dbReference>
<evidence type="ECO:0000256" key="1">
    <source>
        <dbReference type="ARBA" id="ARBA00006974"/>
    </source>
</evidence>
<proteinExistence type="inferred from homology"/>
<keyword evidence="2" id="KW-1185">Reference proteome</keyword>
<dbReference type="Pfam" id="PF02519">
    <property type="entry name" value="Auxin_inducible"/>
    <property type="match status" value="1"/>
</dbReference>
<comment type="similarity">
    <text evidence="1">Belongs to the ARG7 family.</text>
</comment>
<name>A0ABM4WP02_COFAR</name>
<gene>
    <name evidence="3" type="primary">LOC113731195</name>
</gene>
<reference evidence="3" key="1">
    <citation type="submission" date="2025-08" db="UniProtKB">
        <authorList>
            <consortium name="RefSeq"/>
        </authorList>
    </citation>
    <scope>IDENTIFICATION</scope>
    <source>
        <tissue evidence="3">Leaves</tissue>
    </source>
</reference>
<dbReference type="GeneID" id="113731195"/>
<evidence type="ECO:0000313" key="2">
    <source>
        <dbReference type="Proteomes" id="UP001652660"/>
    </source>
</evidence>
<sequence>MSWHDPIKKFQLQSFNIFVELSCRLATILWNEGRLKKSLASAIQWEHSQFHAMKKSSSIFVTYVHYKQEEKLIWITNRRQFLQIQEVLSAKQILNRILANPGGTTKVPKGHFAVYVGETSWKRYVLPLSYLNHPSSQHLLSQAEEEFGYHHPMGALTIPCKEETFINLTCNLCSP</sequence>
<evidence type="ECO:0000313" key="3">
    <source>
        <dbReference type="RefSeq" id="XP_071933513.1"/>
    </source>
</evidence>
<organism evidence="2 3">
    <name type="scientific">Coffea arabica</name>
    <name type="common">Arabian coffee</name>
    <dbReference type="NCBI Taxonomy" id="13443"/>
    <lineage>
        <taxon>Eukaryota</taxon>
        <taxon>Viridiplantae</taxon>
        <taxon>Streptophyta</taxon>
        <taxon>Embryophyta</taxon>
        <taxon>Tracheophyta</taxon>
        <taxon>Spermatophyta</taxon>
        <taxon>Magnoliopsida</taxon>
        <taxon>eudicotyledons</taxon>
        <taxon>Gunneridae</taxon>
        <taxon>Pentapetalae</taxon>
        <taxon>asterids</taxon>
        <taxon>lamiids</taxon>
        <taxon>Gentianales</taxon>
        <taxon>Rubiaceae</taxon>
        <taxon>Ixoroideae</taxon>
        <taxon>Gardenieae complex</taxon>
        <taxon>Bertiereae - Coffeeae clade</taxon>
        <taxon>Coffeeae</taxon>
        <taxon>Coffea</taxon>
    </lineage>
</organism>
<dbReference type="RefSeq" id="XP_071933513.1">
    <property type="nucleotide sequence ID" value="XM_072077412.1"/>
</dbReference>
<dbReference type="Proteomes" id="UP001652660">
    <property type="component" value="Chromosome 2e"/>
</dbReference>